<proteinExistence type="predicted"/>
<reference evidence="3" key="2">
    <citation type="submission" date="2021-04" db="EMBL/GenBank/DDBJ databases">
        <authorList>
            <person name="Gilroy R."/>
        </authorList>
    </citation>
    <scope>NUCLEOTIDE SEQUENCE</scope>
    <source>
        <strain evidence="3">ChiBcec18-1249</strain>
    </source>
</reference>
<reference evidence="3" key="1">
    <citation type="journal article" date="2021" name="PeerJ">
        <title>Extensive microbial diversity within the chicken gut microbiome revealed by metagenomics and culture.</title>
        <authorList>
            <person name="Gilroy R."/>
            <person name="Ravi A."/>
            <person name="Getino M."/>
            <person name="Pursley I."/>
            <person name="Horton D.L."/>
            <person name="Alikhan N.F."/>
            <person name="Baker D."/>
            <person name="Gharbi K."/>
            <person name="Hall N."/>
            <person name="Watson M."/>
            <person name="Adriaenssens E.M."/>
            <person name="Foster-Nyarko E."/>
            <person name="Jarju S."/>
            <person name="Secka A."/>
            <person name="Antonio M."/>
            <person name="Oren A."/>
            <person name="Chaudhuri R.R."/>
            <person name="La Ragione R."/>
            <person name="Hildebrand F."/>
            <person name="Pallen M.J."/>
        </authorList>
    </citation>
    <scope>NUCLEOTIDE SEQUENCE</scope>
    <source>
        <strain evidence="3">ChiBcec18-1249</strain>
    </source>
</reference>
<protein>
    <submittedName>
        <fullName evidence="3">DUF4363 family protein</fullName>
    </submittedName>
</protein>
<dbReference type="Proteomes" id="UP000823824">
    <property type="component" value="Unassembled WGS sequence"/>
</dbReference>
<feature type="chain" id="PRO_5038801792" evidence="2">
    <location>
        <begin position="19"/>
        <end position="126"/>
    </location>
</feature>
<feature type="signal peptide" evidence="2">
    <location>
        <begin position="1"/>
        <end position="18"/>
    </location>
</feature>
<dbReference type="EMBL" id="DWZJ01000035">
    <property type="protein sequence ID" value="HJB12989.1"/>
    <property type="molecule type" value="Genomic_DNA"/>
</dbReference>
<dbReference type="InterPro" id="IPR025373">
    <property type="entry name" value="DUF4363"/>
</dbReference>
<gene>
    <name evidence="3" type="ORF">H9787_04690</name>
</gene>
<keyword evidence="1" id="KW-0175">Coiled coil</keyword>
<evidence type="ECO:0000256" key="1">
    <source>
        <dbReference type="SAM" id="Coils"/>
    </source>
</evidence>
<sequence>MKAYVLPAAILAAILSLALWNGARMTDCTARWRDQLQQVDALAQSEDWTGALEALSGSYDDWSEHQTYLHIVAEHDTVDDAEAMYRRAMAFAATRELTEFRAELSDLRDQLRLLAEVERLDVKNVL</sequence>
<evidence type="ECO:0000313" key="3">
    <source>
        <dbReference type="EMBL" id="HJB12989.1"/>
    </source>
</evidence>
<dbReference type="Pfam" id="PF14276">
    <property type="entry name" value="DUF4363"/>
    <property type="match status" value="1"/>
</dbReference>
<feature type="coiled-coil region" evidence="1">
    <location>
        <begin position="90"/>
        <end position="117"/>
    </location>
</feature>
<organism evidence="3 4">
    <name type="scientific">Candidatus Oscillibacter excrementigallinarum</name>
    <dbReference type="NCBI Taxonomy" id="2838716"/>
    <lineage>
        <taxon>Bacteria</taxon>
        <taxon>Bacillati</taxon>
        <taxon>Bacillota</taxon>
        <taxon>Clostridia</taxon>
        <taxon>Eubacteriales</taxon>
        <taxon>Oscillospiraceae</taxon>
        <taxon>Oscillibacter</taxon>
    </lineage>
</organism>
<comment type="caution">
    <text evidence="3">The sequence shown here is derived from an EMBL/GenBank/DDBJ whole genome shotgun (WGS) entry which is preliminary data.</text>
</comment>
<evidence type="ECO:0000313" key="4">
    <source>
        <dbReference type="Proteomes" id="UP000823824"/>
    </source>
</evidence>
<name>A0A9D2LI04_9FIRM</name>
<evidence type="ECO:0000256" key="2">
    <source>
        <dbReference type="SAM" id="SignalP"/>
    </source>
</evidence>
<keyword evidence="2" id="KW-0732">Signal</keyword>
<accession>A0A9D2LI04</accession>
<dbReference type="AlphaFoldDB" id="A0A9D2LI04"/>